<evidence type="ECO:0000256" key="2">
    <source>
        <dbReference type="SAM" id="SignalP"/>
    </source>
</evidence>
<dbReference type="Proteomes" id="UP000008810">
    <property type="component" value="Chromosome 3"/>
</dbReference>
<feature type="chain" id="PRO_5036297482" evidence="2">
    <location>
        <begin position="25"/>
        <end position="121"/>
    </location>
</feature>
<organism evidence="3">
    <name type="scientific">Brachypodium distachyon</name>
    <name type="common">Purple false brome</name>
    <name type="synonym">Trachynia distachya</name>
    <dbReference type="NCBI Taxonomy" id="15368"/>
    <lineage>
        <taxon>Eukaryota</taxon>
        <taxon>Viridiplantae</taxon>
        <taxon>Streptophyta</taxon>
        <taxon>Embryophyta</taxon>
        <taxon>Tracheophyta</taxon>
        <taxon>Spermatophyta</taxon>
        <taxon>Magnoliopsida</taxon>
        <taxon>Liliopsida</taxon>
        <taxon>Poales</taxon>
        <taxon>Poaceae</taxon>
        <taxon>BOP clade</taxon>
        <taxon>Pooideae</taxon>
        <taxon>Stipodae</taxon>
        <taxon>Brachypodieae</taxon>
        <taxon>Brachypodium</taxon>
    </lineage>
</organism>
<dbReference type="AlphaFoldDB" id="A0A0Q3F739"/>
<accession>A0A0Q3F739</accession>
<reference evidence="4" key="3">
    <citation type="submission" date="2018-08" db="UniProtKB">
        <authorList>
            <consortium name="EnsemblPlants"/>
        </authorList>
    </citation>
    <scope>IDENTIFICATION</scope>
    <source>
        <strain evidence="4">cv. Bd21</strain>
    </source>
</reference>
<dbReference type="OrthoDB" id="629803at2759"/>
<dbReference type="Gramene" id="KQJ95246">
    <property type="protein sequence ID" value="KQJ95246"/>
    <property type="gene ID" value="BRADI_3g16005v3"/>
</dbReference>
<reference evidence="3 4" key="1">
    <citation type="journal article" date="2010" name="Nature">
        <title>Genome sequencing and analysis of the model grass Brachypodium distachyon.</title>
        <authorList>
            <consortium name="International Brachypodium Initiative"/>
        </authorList>
    </citation>
    <scope>NUCLEOTIDE SEQUENCE [LARGE SCALE GENOMIC DNA]</scope>
    <source>
        <strain evidence="3 4">Bd21</strain>
    </source>
</reference>
<dbReference type="EnsemblPlants" id="KQJ95246">
    <property type="protein sequence ID" value="KQJ95246"/>
    <property type="gene ID" value="BRADI_3g16005v3"/>
</dbReference>
<reference evidence="3" key="2">
    <citation type="submission" date="2017-06" db="EMBL/GenBank/DDBJ databases">
        <title>WGS assembly of Brachypodium distachyon.</title>
        <authorList>
            <consortium name="The International Brachypodium Initiative"/>
            <person name="Lucas S."/>
            <person name="Harmon-Smith M."/>
            <person name="Lail K."/>
            <person name="Tice H."/>
            <person name="Grimwood J."/>
            <person name="Bruce D."/>
            <person name="Barry K."/>
            <person name="Shu S."/>
            <person name="Lindquist E."/>
            <person name="Wang M."/>
            <person name="Pitluck S."/>
            <person name="Vogel J.P."/>
            <person name="Garvin D.F."/>
            <person name="Mockler T.C."/>
            <person name="Schmutz J."/>
            <person name="Rokhsar D."/>
            <person name="Bevan M.W."/>
        </authorList>
    </citation>
    <scope>NUCLEOTIDE SEQUENCE</scope>
    <source>
        <strain evidence="3">Bd21</strain>
    </source>
</reference>
<keyword evidence="5" id="KW-1185">Reference proteome</keyword>
<gene>
    <name evidence="3" type="ORF">BRADI_3g16005v3</name>
</gene>
<dbReference type="EMBL" id="CM000882">
    <property type="protein sequence ID" value="KQJ95246.1"/>
    <property type="molecule type" value="Genomic_DNA"/>
</dbReference>
<evidence type="ECO:0000313" key="3">
    <source>
        <dbReference type="EMBL" id="KQJ95246.1"/>
    </source>
</evidence>
<evidence type="ECO:0000256" key="1">
    <source>
        <dbReference type="SAM" id="MobiDB-lite"/>
    </source>
</evidence>
<protein>
    <submittedName>
        <fullName evidence="3 4">Uncharacterized protein</fullName>
    </submittedName>
</protein>
<feature type="region of interest" description="Disordered" evidence="1">
    <location>
        <begin position="36"/>
        <end position="80"/>
    </location>
</feature>
<evidence type="ECO:0000313" key="4">
    <source>
        <dbReference type="EnsemblPlants" id="KQJ95246"/>
    </source>
</evidence>
<keyword evidence="2" id="KW-0732">Signal</keyword>
<dbReference type="InParanoid" id="A0A0Q3F739"/>
<name>A0A0Q3F739_BRADI</name>
<feature type="signal peptide" evidence="2">
    <location>
        <begin position="1"/>
        <end position="24"/>
    </location>
</feature>
<sequence>MRISMAPASVLLLLVLLMAAMARGLRLEMQLRATLGKEPASEWRASPGSRPMNKPRASNGGHADLGHKEEAIGATAALDAVKDTEVKRMKKMGSYPRFSEDYSGPSGHSPNHHRATPCGPC</sequence>
<evidence type="ECO:0000313" key="5">
    <source>
        <dbReference type="Proteomes" id="UP000008810"/>
    </source>
</evidence>
<feature type="region of interest" description="Disordered" evidence="1">
    <location>
        <begin position="92"/>
        <end position="121"/>
    </location>
</feature>
<proteinExistence type="predicted"/>